<dbReference type="InterPro" id="IPR036116">
    <property type="entry name" value="FN3_sf"/>
</dbReference>
<protein>
    <recommendedName>
        <fullName evidence="1">Fibronectin type-III domain-containing protein</fullName>
    </recommendedName>
</protein>
<keyword evidence="3" id="KW-1185">Reference proteome</keyword>
<gene>
    <name evidence="2" type="ORF">LOD99_10813</name>
</gene>
<evidence type="ECO:0000259" key="1">
    <source>
        <dbReference type="PROSITE" id="PS50853"/>
    </source>
</evidence>
<dbReference type="InterPro" id="IPR013783">
    <property type="entry name" value="Ig-like_fold"/>
</dbReference>
<evidence type="ECO:0000313" key="2">
    <source>
        <dbReference type="EMBL" id="KAI6659416.1"/>
    </source>
</evidence>
<dbReference type="SMART" id="SM00060">
    <property type="entry name" value="FN3"/>
    <property type="match status" value="1"/>
</dbReference>
<dbReference type="InterPro" id="IPR003961">
    <property type="entry name" value="FN3_dom"/>
</dbReference>
<sequence>MICSVVSPTSDNFIDSTALISFNGSTSAITTTIDDNTLAGVDTTRYTSDTAGLTISTDIPGVRLTISDYQATDGDIVIDSPQGLTVPPSSPPVTLSEPNNNCTNIVINWATPDSDRDIIEYSVYRNNTLLTTTTTDNNYTDTNQLTVNTVYEYYVTAISCAGNSTPGVNTVSLGGYSTNNSPQLFLRYDNTTSILTIDWTLLPVMTPPLLMLEYSLDLIYNHTQSDITHQFSNSTTFLLLSSITEYNTYITPHNFTTDDGVVTNITACIQIIQQCGVFNGQTIC</sequence>
<dbReference type="SUPFAM" id="SSF49265">
    <property type="entry name" value="Fibronectin type III"/>
    <property type="match status" value="1"/>
</dbReference>
<comment type="caution">
    <text evidence="2">The sequence shown here is derived from an EMBL/GenBank/DDBJ whole genome shotgun (WGS) entry which is preliminary data.</text>
</comment>
<feature type="domain" description="Fibronectin type-III" evidence="1">
    <location>
        <begin position="91"/>
        <end position="181"/>
    </location>
</feature>
<evidence type="ECO:0000313" key="3">
    <source>
        <dbReference type="Proteomes" id="UP001165289"/>
    </source>
</evidence>
<dbReference type="EMBL" id="JAKMXF010000063">
    <property type="protein sequence ID" value="KAI6659416.1"/>
    <property type="molecule type" value="Genomic_DNA"/>
</dbReference>
<dbReference type="PROSITE" id="PS50853">
    <property type="entry name" value="FN3"/>
    <property type="match status" value="1"/>
</dbReference>
<reference evidence="2 3" key="1">
    <citation type="journal article" date="2023" name="BMC Biol.">
        <title>The compact genome of the sponge Oopsacas minuta (Hexactinellida) is lacking key metazoan core genes.</title>
        <authorList>
            <person name="Santini S."/>
            <person name="Schenkelaars Q."/>
            <person name="Jourda C."/>
            <person name="Duchesne M."/>
            <person name="Belahbib H."/>
            <person name="Rocher C."/>
            <person name="Selva M."/>
            <person name="Riesgo A."/>
            <person name="Vervoort M."/>
            <person name="Leys S.P."/>
            <person name="Kodjabachian L."/>
            <person name="Le Bivic A."/>
            <person name="Borchiellini C."/>
            <person name="Claverie J.M."/>
            <person name="Renard E."/>
        </authorList>
    </citation>
    <scope>NUCLEOTIDE SEQUENCE [LARGE SCALE GENOMIC DNA]</scope>
    <source>
        <strain evidence="2">SPO-2</strain>
    </source>
</reference>
<dbReference type="Proteomes" id="UP001165289">
    <property type="component" value="Unassembled WGS sequence"/>
</dbReference>
<accession>A0AAV7KEB6</accession>
<proteinExistence type="predicted"/>
<dbReference type="AlphaFoldDB" id="A0AAV7KEB6"/>
<organism evidence="2 3">
    <name type="scientific">Oopsacas minuta</name>
    <dbReference type="NCBI Taxonomy" id="111878"/>
    <lineage>
        <taxon>Eukaryota</taxon>
        <taxon>Metazoa</taxon>
        <taxon>Porifera</taxon>
        <taxon>Hexactinellida</taxon>
        <taxon>Hexasterophora</taxon>
        <taxon>Lyssacinosida</taxon>
        <taxon>Leucopsacidae</taxon>
        <taxon>Oopsacas</taxon>
    </lineage>
</organism>
<dbReference type="Gene3D" id="2.60.40.10">
    <property type="entry name" value="Immunoglobulins"/>
    <property type="match status" value="1"/>
</dbReference>
<name>A0AAV7KEB6_9METZ</name>